<accession>A0A9K3E0C0</accession>
<keyword evidence="2" id="KW-0805">Transcription regulation</keyword>
<protein>
    <submittedName>
        <fullName evidence="6">Transcription factor B3-Domain family</fullName>
    </submittedName>
</protein>
<name>A0A9K3E0C0_HELAN</name>
<evidence type="ECO:0000256" key="2">
    <source>
        <dbReference type="ARBA" id="ARBA00023015"/>
    </source>
</evidence>
<evidence type="ECO:0000313" key="6">
    <source>
        <dbReference type="EMBL" id="KAF5764617.1"/>
    </source>
</evidence>
<dbReference type="InterPro" id="IPR015300">
    <property type="entry name" value="DNA-bd_pseudobarrel_sf"/>
</dbReference>
<dbReference type="Proteomes" id="UP000215914">
    <property type="component" value="Unassembled WGS sequence"/>
</dbReference>
<sequence length="137" mass="15685">MQRQSTKTGDAEFWPLSGNPYFYVVIDKPQRFQVNIPQELSAKLPATTIPAKIFYRDKVWDLPCAGDQANKKFGIEEWGKFMTENDVKLGDACVFELMEGDSKSRVKFKVQILKDDFPLELLEKADGFSMNNPIDID</sequence>
<evidence type="ECO:0000313" key="7">
    <source>
        <dbReference type="Proteomes" id="UP000215914"/>
    </source>
</evidence>
<evidence type="ECO:0000256" key="3">
    <source>
        <dbReference type="ARBA" id="ARBA00023125"/>
    </source>
</evidence>
<comment type="subcellular location">
    <subcellularLocation>
        <location evidence="1">Nucleus</location>
    </subcellularLocation>
</comment>
<reference evidence="6" key="1">
    <citation type="journal article" date="2017" name="Nature">
        <title>The sunflower genome provides insights into oil metabolism, flowering and Asterid evolution.</title>
        <authorList>
            <person name="Badouin H."/>
            <person name="Gouzy J."/>
            <person name="Grassa C.J."/>
            <person name="Murat F."/>
            <person name="Staton S.E."/>
            <person name="Cottret L."/>
            <person name="Lelandais-Briere C."/>
            <person name="Owens G.L."/>
            <person name="Carrere S."/>
            <person name="Mayjonade B."/>
            <person name="Legrand L."/>
            <person name="Gill N."/>
            <person name="Kane N.C."/>
            <person name="Bowers J.E."/>
            <person name="Hubner S."/>
            <person name="Bellec A."/>
            <person name="Berard A."/>
            <person name="Berges H."/>
            <person name="Blanchet N."/>
            <person name="Boniface M.C."/>
            <person name="Brunel D."/>
            <person name="Catrice O."/>
            <person name="Chaidir N."/>
            <person name="Claudel C."/>
            <person name="Donnadieu C."/>
            <person name="Faraut T."/>
            <person name="Fievet G."/>
            <person name="Helmstetter N."/>
            <person name="King M."/>
            <person name="Knapp S.J."/>
            <person name="Lai Z."/>
            <person name="Le Paslier M.C."/>
            <person name="Lippi Y."/>
            <person name="Lorenzon L."/>
            <person name="Mandel J.R."/>
            <person name="Marage G."/>
            <person name="Marchand G."/>
            <person name="Marquand E."/>
            <person name="Bret-Mestries E."/>
            <person name="Morien E."/>
            <person name="Nambeesan S."/>
            <person name="Nguyen T."/>
            <person name="Pegot-Espagnet P."/>
            <person name="Pouilly N."/>
            <person name="Raftis F."/>
            <person name="Sallet E."/>
            <person name="Schiex T."/>
            <person name="Thomas J."/>
            <person name="Vandecasteele C."/>
            <person name="Vares D."/>
            <person name="Vear F."/>
            <person name="Vautrin S."/>
            <person name="Crespi M."/>
            <person name="Mangin B."/>
            <person name="Burke J.M."/>
            <person name="Salse J."/>
            <person name="Munos S."/>
            <person name="Vincourt P."/>
            <person name="Rieseberg L.H."/>
            <person name="Langlade N.B."/>
        </authorList>
    </citation>
    <scope>NUCLEOTIDE SEQUENCE</scope>
    <source>
        <tissue evidence="6">Leaves</tissue>
    </source>
</reference>
<dbReference type="GO" id="GO:0003677">
    <property type="term" value="F:DNA binding"/>
    <property type="evidence" value="ECO:0007669"/>
    <property type="project" value="UniProtKB-KW"/>
</dbReference>
<reference evidence="6" key="2">
    <citation type="submission" date="2020-06" db="EMBL/GenBank/DDBJ databases">
        <title>Helianthus annuus Genome sequencing and assembly Release 2.</title>
        <authorList>
            <person name="Gouzy J."/>
            <person name="Langlade N."/>
            <person name="Munos S."/>
        </authorList>
    </citation>
    <scope>NUCLEOTIDE SEQUENCE</scope>
    <source>
        <tissue evidence="6">Leaves</tissue>
    </source>
</reference>
<keyword evidence="5" id="KW-0539">Nucleus</keyword>
<evidence type="ECO:0000256" key="1">
    <source>
        <dbReference type="ARBA" id="ARBA00004123"/>
    </source>
</evidence>
<dbReference type="SUPFAM" id="SSF101936">
    <property type="entry name" value="DNA-binding pseudobarrel domain"/>
    <property type="match status" value="1"/>
</dbReference>
<dbReference type="EMBL" id="MNCJ02000330">
    <property type="protein sequence ID" value="KAF5764617.1"/>
    <property type="molecule type" value="Genomic_DNA"/>
</dbReference>
<evidence type="ECO:0000256" key="5">
    <source>
        <dbReference type="ARBA" id="ARBA00023242"/>
    </source>
</evidence>
<dbReference type="GO" id="GO:0005634">
    <property type="term" value="C:nucleus"/>
    <property type="evidence" value="ECO:0007669"/>
    <property type="project" value="UniProtKB-SubCell"/>
</dbReference>
<dbReference type="InterPro" id="IPR003340">
    <property type="entry name" value="B3_DNA-bd"/>
</dbReference>
<dbReference type="AlphaFoldDB" id="A0A9K3E0C0"/>
<comment type="caution">
    <text evidence="6">The sequence shown here is derived from an EMBL/GenBank/DDBJ whole genome shotgun (WGS) entry which is preliminary data.</text>
</comment>
<keyword evidence="4" id="KW-0804">Transcription</keyword>
<dbReference type="Gramene" id="mRNA:HanXRQr2_Chr15g0694171">
    <property type="protein sequence ID" value="mRNA:HanXRQr2_Chr15g0694171"/>
    <property type="gene ID" value="HanXRQr2_Chr15g0694171"/>
</dbReference>
<dbReference type="CDD" id="cd10017">
    <property type="entry name" value="B3_DNA"/>
    <property type="match status" value="1"/>
</dbReference>
<gene>
    <name evidence="6" type="ORF">HanXRQr2_Chr15g0694171</name>
</gene>
<evidence type="ECO:0000256" key="4">
    <source>
        <dbReference type="ARBA" id="ARBA00023163"/>
    </source>
</evidence>
<organism evidence="6 7">
    <name type="scientific">Helianthus annuus</name>
    <name type="common">Common sunflower</name>
    <dbReference type="NCBI Taxonomy" id="4232"/>
    <lineage>
        <taxon>Eukaryota</taxon>
        <taxon>Viridiplantae</taxon>
        <taxon>Streptophyta</taxon>
        <taxon>Embryophyta</taxon>
        <taxon>Tracheophyta</taxon>
        <taxon>Spermatophyta</taxon>
        <taxon>Magnoliopsida</taxon>
        <taxon>eudicotyledons</taxon>
        <taxon>Gunneridae</taxon>
        <taxon>Pentapetalae</taxon>
        <taxon>asterids</taxon>
        <taxon>campanulids</taxon>
        <taxon>Asterales</taxon>
        <taxon>Asteraceae</taxon>
        <taxon>Asteroideae</taxon>
        <taxon>Heliantheae alliance</taxon>
        <taxon>Heliantheae</taxon>
        <taxon>Helianthus</taxon>
    </lineage>
</organism>
<proteinExistence type="predicted"/>
<keyword evidence="3" id="KW-0238">DNA-binding</keyword>
<keyword evidence="7" id="KW-1185">Reference proteome</keyword>
<dbReference type="Gene3D" id="2.40.330.10">
    <property type="entry name" value="DNA-binding pseudobarrel domain"/>
    <property type="match status" value="1"/>
</dbReference>